<accession>A0A076LAZ2</accession>
<dbReference type="Proteomes" id="UP000028781">
    <property type="component" value="Chromosome"/>
</dbReference>
<organism evidence="2 3">
    <name type="scientific">Methanocaldococcus bathoardescens</name>
    <dbReference type="NCBI Taxonomy" id="1301915"/>
    <lineage>
        <taxon>Archaea</taxon>
        <taxon>Methanobacteriati</taxon>
        <taxon>Methanobacteriota</taxon>
        <taxon>Methanomada group</taxon>
        <taxon>Methanococci</taxon>
        <taxon>Methanococcales</taxon>
        <taxon>Methanocaldococcaceae</taxon>
        <taxon>Methanocaldococcus</taxon>
    </lineage>
</organism>
<dbReference type="STRING" id="1301915.JH146_0501"/>
<dbReference type="HOGENOM" id="CLU_038034_13_1_2"/>
<dbReference type="PANTHER" id="PTHR30535:SF34">
    <property type="entry name" value="MOLYBDATE-BINDING PROTEIN MOLA"/>
    <property type="match status" value="1"/>
</dbReference>
<dbReference type="KEGG" id="mjh:JH146_0501"/>
<dbReference type="RefSeq" id="WP_048201551.1">
    <property type="nucleotide sequence ID" value="NZ_CP009149.1"/>
</dbReference>
<name>A0A076LAZ2_9EURY</name>
<reference evidence="2 3" key="1">
    <citation type="journal article" date="2015" name="Int. J. Syst. Evol. Microbiol.">
        <title>M ethanocaldococcus bathoardescens sp. nov., a hyperthermophilic methanogen isolated from a volcanically active deep-sea hydrothermal vent.</title>
        <authorList>
            <person name="Stewart L.C."/>
            <person name="Jung J.H."/>
            <person name="Kim Y.T."/>
            <person name="Kwon S.W."/>
            <person name="Park C.S."/>
            <person name="Holden J.F."/>
        </authorList>
    </citation>
    <scope>NUCLEOTIDE SEQUENCE [LARGE SCALE GENOMIC DNA]</scope>
    <source>
        <strain evidence="2 3">JH146</strain>
    </source>
</reference>
<evidence type="ECO:0000259" key="1">
    <source>
        <dbReference type="PROSITE" id="PS50983"/>
    </source>
</evidence>
<dbReference type="CDD" id="cd01147">
    <property type="entry name" value="HemV-2"/>
    <property type="match status" value="1"/>
</dbReference>
<dbReference type="InterPro" id="IPR050902">
    <property type="entry name" value="ABC_Transporter_SBP"/>
</dbReference>
<gene>
    <name evidence="2" type="ORF">JH146_0501</name>
</gene>
<dbReference type="PANTHER" id="PTHR30535">
    <property type="entry name" value="VITAMIN B12-BINDING PROTEIN"/>
    <property type="match status" value="1"/>
</dbReference>
<dbReference type="OrthoDB" id="24039at2157"/>
<dbReference type="PROSITE" id="PS51257">
    <property type="entry name" value="PROKAR_LIPOPROTEIN"/>
    <property type="match status" value="1"/>
</dbReference>
<dbReference type="InterPro" id="IPR002491">
    <property type="entry name" value="ABC_transptr_periplasmic_BD"/>
</dbReference>
<evidence type="ECO:0000313" key="3">
    <source>
        <dbReference type="Proteomes" id="UP000028781"/>
    </source>
</evidence>
<keyword evidence="3" id="KW-1185">Reference proteome</keyword>
<dbReference type="AlphaFoldDB" id="A0A076LAZ2"/>
<dbReference type="EMBL" id="CP009149">
    <property type="protein sequence ID" value="AIJ05351.1"/>
    <property type="molecule type" value="Genomic_DNA"/>
</dbReference>
<dbReference type="SUPFAM" id="SSF53807">
    <property type="entry name" value="Helical backbone' metal receptor"/>
    <property type="match status" value="1"/>
</dbReference>
<proteinExistence type="predicted"/>
<dbReference type="Gene3D" id="3.40.50.1980">
    <property type="entry name" value="Nitrogenase molybdenum iron protein domain"/>
    <property type="match status" value="2"/>
</dbReference>
<feature type="domain" description="Fe/B12 periplasmic-binding" evidence="1">
    <location>
        <begin position="58"/>
        <end position="335"/>
    </location>
</feature>
<sequence>MLKKLIGLLTILIVAIGFCGCMENTVENKTQLANEDTGKIKIVDAIGREVEVPKEVNRIICSGPGCLRLIVYLNATDKVVGIEGFEKKKSTGRPYIIAHPELLNLPVIGNGGPADIGKGPNLEQTLKVQPDVIFITYVTKEKADEIQQKTGIPVIVLSYGKLATFNNEDIFNSLRIVGKILGKEDRAEEVIKFIKDCENDLKNRTKDIPDEEKPTVYVGGIGFKGMHGIDSTQCKYPPFEVVNAKNVADELNKEGHAFVNKEQIIEWNPDYIFIDEAGLKLVIEDYNKNTEFYNSLKAFKNGNVYGLLPYNFYTTNIGTALADAYYIGKVLYPERFADINPEEKADEIYTFLVGKPVYEEMKKQFGGFKKLEFSS</sequence>
<dbReference type="Pfam" id="PF01497">
    <property type="entry name" value="Peripla_BP_2"/>
    <property type="match status" value="1"/>
</dbReference>
<dbReference type="PROSITE" id="PS50983">
    <property type="entry name" value="FE_B12_PBP"/>
    <property type="match status" value="1"/>
</dbReference>
<evidence type="ECO:0000313" key="2">
    <source>
        <dbReference type="EMBL" id="AIJ05351.1"/>
    </source>
</evidence>
<dbReference type="GeneID" id="24891101"/>
<protein>
    <submittedName>
        <fullName evidence="2">Periplasmic binding protein</fullName>
    </submittedName>
</protein>